<dbReference type="Proteomes" id="UP000189549">
    <property type="component" value="Unassembled WGS sequence"/>
</dbReference>
<dbReference type="AlphaFoldDB" id="A0A1V3KZE0"/>
<accession>A0A1V3KZE0</accession>
<comment type="caution">
    <text evidence="1">The sequence shown here is derived from an EMBL/GenBank/DDBJ whole genome shotgun (WGS) entry which is preliminary data.</text>
</comment>
<proteinExistence type="predicted"/>
<organism evidence="1 2">
    <name type="scientific">Rodentibacter ratti</name>
    <dbReference type="NCBI Taxonomy" id="1906745"/>
    <lineage>
        <taxon>Bacteria</taxon>
        <taxon>Pseudomonadati</taxon>
        <taxon>Pseudomonadota</taxon>
        <taxon>Gammaproteobacteria</taxon>
        <taxon>Pasteurellales</taxon>
        <taxon>Pasteurellaceae</taxon>
        <taxon>Rodentibacter</taxon>
    </lineage>
</organism>
<evidence type="ECO:0000313" key="2">
    <source>
        <dbReference type="Proteomes" id="UP000189549"/>
    </source>
</evidence>
<reference evidence="1 2" key="1">
    <citation type="submission" date="2016-10" db="EMBL/GenBank/DDBJ databases">
        <title>Rodentibacter gen. nov. and new species.</title>
        <authorList>
            <person name="Christensen H."/>
        </authorList>
    </citation>
    <scope>NUCLEOTIDE SEQUENCE [LARGE SCALE GENOMIC DNA]</scope>
    <source>
        <strain evidence="1 2">Ppn157</strain>
    </source>
</reference>
<evidence type="ECO:0000313" key="1">
    <source>
        <dbReference type="EMBL" id="OOF82503.1"/>
    </source>
</evidence>
<dbReference type="RefSeq" id="WP_077477123.1">
    <property type="nucleotide sequence ID" value="NZ_MLAH01000090.1"/>
</dbReference>
<dbReference type="EMBL" id="MLAH01000090">
    <property type="protein sequence ID" value="OOF82503.1"/>
    <property type="molecule type" value="Genomic_DNA"/>
</dbReference>
<gene>
    <name evidence="1" type="ORF">BKG93_11220</name>
</gene>
<name>A0A1V3KZE0_9PAST</name>
<sequence length="123" mass="14592">MPKNKEMQNHIIGDNNTVAGRDVHIHYSSSSDLELTDSERWQYRNTLLKYRETLPELHKLLCHYAQLRFETAIFVELDDCQLKALFEYHQTLLIVSKKLHSSSQIGFIEHLRKLLKDLLKRRS</sequence>
<protein>
    <submittedName>
        <fullName evidence="1">Uncharacterized protein</fullName>
    </submittedName>
</protein>